<dbReference type="SMART" id="SM00941">
    <property type="entry name" value="PYNP_C"/>
    <property type="match status" value="1"/>
</dbReference>
<evidence type="ECO:0000313" key="6">
    <source>
        <dbReference type="EMBL" id="AJG19752.1"/>
    </source>
</evidence>
<dbReference type="EMBL" id="CP010536">
    <property type="protein sequence ID" value="AJG19752.1"/>
    <property type="molecule type" value="Genomic_DNA"/>
</dbReference>
<dbReference type="RefSeq" id="WP_043346874.1">
    <property type="nucleotide sequence ID" value="NZ_CP010536.1"/>
</dbReference>
<dbReference type="GO" id="GO:0006213">
    <property type="term" value="P:pyrimidine nucleoside metabolic process"/>
    <property type="evidence" value="ECO:0007669"/>
    <property type="project" value="InterPro"/>
</dbReference>
<evidence type="ECO:0000313" key="7">
    <source>
        <dbReference type="Proteomes" id="UP000031843"/>
    </source>
</evidence>
<keyword evidence="7" id="KW-1185">Reference proteome</keyword>
<dbReference type="Proteomes" id="UP000031843">
    <property type="component" value="Chromosome main"/>
</dbReference>
<dbReference type="InterPro" id="IPR017459">
    <property type="entry name" value="Glycosyl_Trfase_fam3_N_dom"/>
</dbReference>
<organism evidence="6 7">
    <name type="scientific">Cupriavidus basilensis</name>
    <dbReference type="NCBI Taxonomy" id="68895"/>
    <lineage>
        <taxon>Bacteria</taxon>
        <taxon>Pseudomonadati</taxon>
        <taxon>Pseudomonadota</taxon>
        <taxon>Betaproteobacteria</taxon>
        <taxon>Burkholderiales</taxon>
        <taxon>Burkholderiaceae</taxon>
        <taxon>Cupriavidus</taxon>
    </lineage>
</organism>
<protein>
    <recommendedName>
        <fullName evidence="4">Putative thymidine phosphorylase</fullName>
        <ecNumber evidence="4">2.4.2.4</ecNumber>
    </recommendedName>
    <alternativeName>
        <fullName evidence="4">TdRPase</fullName>
    </alternativeName>
</protein>
<keyword evidence="1 4" id="KW-0328">Glycosyltransferase</keyword>
<dbReference type="GO" id="GO:0004645">
    <property type="term" value="F:1,4-alpha-oligoglucan phosphorylase activity"/>
    <property type="evidence" value="ECO:0007669"/>
    <property type="project" value="InterPro"/>
</dbReference>
<dbReference type="InterPro" id="IPR013102">
    <property type="entry name" value="PYNP_C"/>
</dbReference>
<evidence type="ECO:0000256" key="3">
    <source>
        <dbReference type="ARBA" id="ARBA00048550"/>
    </source>
</evidence>
<comment type="catalytic activity">
    <reaction evidence="3 4">
        <text>thymidine + phosphate = 2-deoxy-alpha-D-ribose 1-phosphate + thymine</text>
        <dbReference type="Rhea" id="RHEA:16037"/>
        <dbReference type="ChEBI" id="CHEBI:17748"/>
        <dbReference type="ChEBI" id="CHEBI:17821"/>
        <dbReference type="ChEBI" id="CHEBI:43474"/>
        <dbReference type="ChEBI" id="CHEBI:57259"/>
        <dbReference type="EC" id="2.4.2.4"/>
    </reaction>
</comment>
<dbReference type="STRING" id="68895.RR42_m2360"/>
<dbReference type="InterPro" id="IPR017872">
    <property type="entry name" value="Pyrmidine_PPase_CS"/>
</dbReference>
<dbReference type="InterPro" id="IPR035902">
    <property type="entry name" value="Nuc_phospho_transferase"/>
</dbReference>
<reference evidence="6 7" key="1">
    <citation type="journal article" date="2015" name="Genome Announc.">
        <title>Complete Genome Sequence of Cupriavidus basilensis 4G11, Isolated from the Oak Ridge Field Research Center Site.</title>
        <authorList>
            <person name="Ray J."/>
            <person name="Waters R.J."/>
            <person name="Skerker J.M."/>
            <person name="Kuehl J.V."/>
            <person name="Price M.N."/>
            <person name="Huang J."/>
            <person name="Chakraborty R."/>
            <person name="Arkin A.P."/>
            <person name="Deutschbauer A."/>
        </authorList>
    </citation>
    <scope>NUCLEOTIDE SEQUENCE [LARGE SCALE GENOMIC DNA]</scope>
    <source>
        <strain evidence="6">4G11</strain>
    </source>
</reference>
<dbReference type="PANTHER" id="PTHR10515:SF0">
    <property type="entry name" value="THYMIDINE PHOSPHORYLASE"/>
    <property type="match status" value="1"/>
</dbReference>
<dbReference type="InterPro" id="IPR013466">
    <property type="entry name" value="Thymidine/AMP_Pase"/>
</dbReference>
<gene>
    <name evidence="6" type="ORF">RR42_m2360</name>
</gene>
<dbReference type="InterPro" id="IPR028579">
    <property type="entry name" value="Thym_Pase_Put"/>
</dbReference>
<dbReference type="InterPro" id="IPR000312">
    <property type="entry name" value="Glycosyl_Trfase_fam3"/>
</dbReference>
<evidence type="ECO:0000256" key="1">
    <source>
        <dbReference type="ARBA" id="ARBA00022676"/>
    </source>
</evidence>
<dbReference type="Gene3D" id="3.40.1030.10">
    <property type="entry name" value="Nucleoside phosphorylase/phosphoribosyltransferase catalytic domain"/>
    <property type="match status" value="1"/>
</dbReference>
<dbReference type="KEGG" id="cbw:RR42_m2360"/>
<evidence type="ECO:0000256" key="2">
    <source>
        <dbReference type="ARBA" id="ARBA00022679"/>
    </source>
</evidence>
<dbReference type="SUPFAM" id="SSF52418">
    <property type="entry name" value="Nucleoside phosphorylase/phosphoribosyltransferase catalytic domain"/>
    <property type="match status" value="1"/>
</dbReference>
<dbReference type="InterPro" id="IPR036320">
    <property type="entry name" value="Glycosyl_Trfase_fam3_N_dom_sf"/>
</dbReference>
<dbReference type="Pfam" id="PF07831">
    <property type="entry name" value="PYNP_C"/>
    <property type="match status" value="1"/>
</dbReference>
<evidence type="ECO:0000256" key="4">
    <source>
        <dbReference type="HAMAP-Rule" id="MF_00703"/>
    </source>
</evidence>
<dbReference type="NCBIfam" id="NF003338">
    <property type="entry name" value="PRK04350.1"/>
    <property type="match status" value="1"/>
</dbReference>
<dbReference type="OrthoDB" id="341217at2"/>
<name>A0A0C4Y3H1_9BURK</name>
<dbReference type="PROSITE" id="PS00647">
    <property type="entry name" value="THYMID_PHOSPHORYLASE"/>
    <property type="match status" value="1"/>
</dbReference>
<dbReference type="GO" id="GO:0009032">
    <property type="term" value="F:thymidine phosphorylase activity"/>
    <property type="evidence" value="ECO:0007669"/>
    <property type="project" value="UniProtKB-UniRule"/>
</dbReference>
<dbReference type="Pfam" id="PF00591">
    <property type="entry name" value="Glycos_transf_3"/>
    <property type="match status" value="1"/>
</dbReference>
<dbReference type="AlphaFoldDB" id="A0A0C4Y3H1"/>
<dbReference type="Gene3D" id="1.20.970.50">
    <property type="match status" value="1"/>
</dbReference>
<dbReference type="Pfam" id="PF02885">
    <property type="entry name" value="Glycos_trans_3N"/>
    <property type="match status" value="1"/>
</dbReference>
<keyword evidence="2 4" id="KW-0808">Transferase</keyword>
<dbReference type="GO" id="GO:0006206">
    <property type="term" value="P:pyrimidine nucleobase metabolic process"/>
    <property type="evidence" value="ECO:0007669"/>
    <property type="project" value="InterPro"/>
</dbReference>
<dbReference type="SUPFAM" id="SSF47648">
    <property type="entry name" value="Nucleoside phosphorylase/phosphoribosyltransferase N-terminal domain"/>
    <property type="match status" value="1"/>
</dbReference>
<sequence length="510" mass="53116">MHTQTQAAAETLTFKPLEIDTYQEHVIYMHRDCVVCHAEGFSAQTRVQVSTGAGAQSLIATLNVVGDALLAPSQVGLSSGASQQLGVAAGDIIAVTHAPGLESLRAVRSKIHGNPLDAPQLCAIMGDISAGRYSDVHIAAFLSACAGGRMTTQETVDLTCAMLDTGDRLDWDRPVVADKHCVGGLPGNRTSPIVVAICAAAGLLLPKTSSRAITSPAGTADTMEVLTRVTLSAAEMRRVVERVGAALVWGGSLTLSPADDVLIRVERALEIDSDAQLVASVLSKKLAAGSTHVLIDVPLGPTAKVRTDADLARLRLLLEEVARAFGMHVLVVHTDGSQPVGRGIGPALEARDVLAVLQGAESAPADLRGRALLLSASLMEFCGAVPAGQGLALATRLLADGAAWAKFQAICEAQGGLRQPGSAPLRREILAPADGIVTSIDNRLLSRAAKLAGAPNRKAAGIDMHVRLNDAVRAGQPLFTIHALAQGELAYSQNFLTTHPAINIGTTEQR</sequence>
<dbReference type="InterPro" id="IPR036566">
    <property type="entry name" value="PYNP-like_C_sf"/>
</dbReference>
<comment type="similarity">
    <text evidence="4">Belongs to the thymidine/pyrimidine-nucleoside phosphorylase family. Type 2 subfamily.</text>
</comment>
<dbReference type="GO" id="GO:0005829">
    <property type="term" value="C:cytosol"/>
    <property type="evidence" value="ECO:0007669"/>
    <property type="project" value="TreeGrafter"/>
</dbReference>
<dbReference type="NCBIfam" id="TIGR02645">
    <property type="entry name" value="ARCH_P_rylase"/>
    <property type="match status" value="1"/>
</dbReference>
<feature type="domain" description="Pyrimidine nucleoside phosphorylase C-terminal" evidence="5">
    <location>
        <begin position="436"/>
        <end position="503"/>
    </location>
</feature>
<proteinExistence type="inferred from homology"/>
<dbReference type="HAMAP" id="MF_00703">
    <property type="entry name" value="Thymid_phosp_2"/>
    <property type="match status" value="1"/>
</dbReference>
<accession>A0A0C4Y3H1</accession>
<dbReference type="PANTHER" id="PTHR10515">
    <property type="entry name" value="THYMIDINE PHOSPHORYLASE"/>
    <property type="match status" value="1"/>
</dbReference>
<dbReference type="EC" id="2.4.2.4" evidence="4"/>
<dbReference type="InterPro" id="IPR000053">
    <property type="entry name" value="Thymidine/pyrmidine_PPase"/>
</dbReference>
<dbReference type="SUPFAM" id="SSF54680">
    <property type="entry name" value="Pyrimidine nucleoside phosphorylase C-terminal domain"/>
    <property type="match status" value="1"/>
</dbReference>
<evidence type="ECO:0000259" key="5">
    <source>
        <dbReference type="SMART" id="SM00941"/>
    </source>
</evidence>
<dbReference type="Gene3D" id="3.90.1170.30">
    <property type="entry name" value="Pyrimidine nucleoside phosphorylase-like, C-terminal domain"/>
    <property type="match status" value="1"/>
</dbReference>